<comment type="caution">
    <text evidence="2">The sequence shown here is derived from an EMBL/GenBank/DDBJ whole genome shotgun (WGS) entry which is preliminary data.</text>
</comment>
<evidence type="ECO:0000313" key="2">
    <source>
        <dbReference type="EMBL" id="KAF4449227.1"/>
    </source>
</evidence>
<feature type="region of interest" description="Disordered" evidence="1">
    <location>
        <begin position="350"/>
        <end position="372"/>
    </location>
</feature>
<name>A0A8H4KDI8_9HYPO</name>
<evidence type="ECO:0000313" key="3">
    <source>
        <dbReference type="Proteomes" id="UP000605986"/>
    </source>
</evidence>
<dbReference type="OrthoDB" id="4848429at2759"/>
<feature type="region of interest" description="Disordered" evidence="1">
    <location>
        <begin position="250"/>
        <end position="302"/>
    </location>
</feature>
<feature type="compositionally biased region" description="Pro residues" evidence="1">
    <location>
        <begin position="276"/>
        <end position="295"/>
    </location>
</feature>
<feature type="compositionally biased region" description="Polar residues" evidence="1">
    <location>
        <begin position="253"/>
        <end position="266"/>
    </location>
</feature>
<protein>
    <submittedName>
        <fullName evidence="2">Uncharacterized protein</fullName>
    </submittedName>
</protein>
<feature type="region of interest" description="Disordered" evidence="1">
    <location>
        <begin position="58"/>
        <end position="121"/>
    </location>
</feature>
<feature type="compositionally biased region" description="Polar residues" evidence="1">
    <location>
        <begin position="193"/>
        <end position="205"/>
    </location>
</feature>
<gene>
    <name evidence="2" type="ORF">F53441_7446</name>
</gene>
<organism evidence="2 3">
    <name type="scientific">Fusarium austroafricanum</name>
    <dbReference type="NCBI Taxonomy" id="2364996"/>
    <lineage>
        <taxon>Eukaryota</taxon>
        <taxon>Fungi</taxon>
        <taxon>Dikarya</taxon>
        <taxon>Ascomycota</taxon>
        <taxon>Pezizomycotina</taxon>
        <taxon>Sordariomycetes</taxon>
        <taxon>Hypocreomycetidae</taxon>
        <taxon>Hypocreales</taxon>
        <taxon>Nectriaceae</taxon>
        <taxon>Fusarium</taxon>
        <taxon>Fusarium concolor species complex</taxon>
    </lineage>
</organism>
<dbReference type="AlphaFoldDB" id="A0A8H4KDI8"/>
<feature type="compositionally biased region" description="Low complexity" evidence="1">
    <location>
        <begin position="360"/>
        <end position="372"/>
    </location>
</feature>
<sequence>MAGKNSIEKHDKPLWRPLAHKLSTLILRRRPSKVKVKAKVDGRKSVADFRPLEVQVDREEGLHVPNNWLVKPAPANIDKPLPPSPSPVDASPIEDKPKEVNEPEPETETEPEPKKRPESPQYGHVVIHQDTDKEQSRLSALTALTANRNSTVPSILDRGRPVEARHLVRQPAKHLKSHRKSLPLEFELLSQMSNQDQTSDATTGPETKPDATASLSLNDTLDAASKRHSMLDMSQMTMPTRTATIRVVPAESTVKTSHPLRQNPSTLRKEISPDSPMKPKPTPAPTSAPSEPIPIPKLKSKPAGALSDRLAWIKKLEDKDNRPKDLPAMAKRTGSVSDKLAMFEKKNLSAASPARLHVPSRTNSSTYSAYSSVTSRDSIFSDGLSAPSPRTSVDTARTSSVMSYYDDSFREKLESLVGQEPKESEVENSEE</sequence>
<keyword evidence="3" id="KW-1185">Reference proteome</keyword>
<dbReference type="EMBL" id="JAADJG010000295">
    <property type="protein sequence ID" value="KAF4449227.1"/>
    <property type="molecule type" value="Genomic_DNA"/>
</dbReference>
<feature type="region of interest" description="Disordered" evidence="1">
    <location>
        <begin position="378"/>
        <end position="397"/>
    </location>
</feature>
<dbReference type="Proteomes" id="UP000605986">
    <property type="component" value="Unassembled WGS sequence"/>
</dbReference>
<feature type="region of interest" description="Disordered" evidence="1">
    <location>
        <begin position="193"/>
        <end position="216"/>
    </location>
</feature>
<proteinExistence type="predicted"/>
<reference evidence="2" key="1">
    <citation type="submission" date="2020-01" db="EMBL/GenBank/DDBJ databases">
        <title>Identification and distribution of gene clusters putatively required for synthesis of sphingolipid metabolism inhibitors in phylogenetically diverse species of the filamentous fungus Fusarium.</title>
        <authorList>
            <person name="Kim H.-S."/>
            <person name="Busman M."/>
            <person name="Brown D.W."/>
            <person name="Divon H."/>
            <person name="Uhlig S."/>
            <person name="Proctor R.H."/>
        </authorList>
    </citation>
    <scope>NUCLEOTIDE SEQUENCE</scope>
    <source>
        <strain evidence="2">NRRL 53441</strain>
    </source>
</reference>
<evidence type="ECO:0000256" key="1">
    <source>
        <dbReference type="SAM" id="MobiDB-lite"/>
    </source>
</evidence>
<accession>A0A8H4KDI8</accession>
<feature type="compositionally biased region" description="Polar residues" evidence="1">
    <location>
        <begin position="388"/>
        <end position="397"/>
    </location>
</feature>